<dbReference type="GeneID" id="54478397"/>
<gene>
    <name evidence="1" type="ORF">BDY17DRAFT_325684</name>
</gene>
<dbReference type="RefSeq" id="XP_033587527.1">
    <property type="nucleotide sequence ID" value="XM_033737395.1"/>
</dbReference>
<accession>A0A6A6PNW5</accession>
<organism evidence="1 2">
    <name type="scientific">Neohortaea acidophila</name>
    <dbReference type="NCBI Taxonomy" id="245834"/>
    <lineage>
        <taxon>Eukaryota</taxon>
        <taxon>Fungi</taxon>
        <taxon>Dikarya</taxon>
        <taxon>Ascomycota</taxon>
        <taxon>Pezizomycotina</taxon>
        <taxon>Dothideomycetes</taxon>
        <taxon>Dothideomycetidae</taxon>
        <taxon>Mycosphaerellales</taxon>
        <taxon>Teratosphaeriaceae</taxon>
        <taxon>Neohortaea</taxon>
    </lineage>
</organism>
<evidence type="ECO:0000313" key="1">
    <source>
        <dbReference type="EMBL" id="KAF2480957.1"/>
    </source>
</evidence>
<reference evidence="1" key="1">
    <citation type="journal article" date="2020" name="Stud. Mycol.">
        <title>101 Dothideomycetes genomes: a test case for predicting lifestyles and emergence of pathogens.</title>
        <authorList>
            <person name="Haridas S."/>
            <person name="Albert R."/>
            <person name="Binder M."/>
            <person name="Bloem J."/>
            <person name="Labutti K."/>
            <person name="Salamov A."/>
            <person name="Andreopoulos B."/>
            <person name="Baker S."/>
            <person name="Barry K."/>
            <person name="Bills G."/>
            <person name="Bluhm B."/>
            <person name="Cannon C."/>
            <person name="Castanera R."/>
            <person name="Culley D."/>
            <person name="Daum C."/>
            <person name="Ezra D."/>
            <person name="Gonzalez J."/>
            <person name="Henrissat B."/>
            <person name="Kuo A."/>
            <person name="Liang C."/>
            <person name="Lipzen A."/>
            <person name="Lutzoni F."/>
            <person name="Magnuson J."/>
            <person name="Mondo S."/>
            <person name="Nolan M."/>
            <person name="Ohm R."/>
            <person name="Pangilinan J."/>
            <person name="Park H.-J."/>
            <person name="Ramirez L."/>
            <person name="Alfaro M."/>
            <person name="Sun H."/>
            <person name="Tritt A."/>
            <person name="Yoshinaga Y."/>
            <person name="Zwiers L.-H."/>
            <person name="Turgeon B."/>
            <person name="Goodwin S."/>
            <person name="Spatafora J."/>
            <person name="Crous P."/>
            <person name="Grigoriev I."/>
        </authorList>
    </citation>
    <scope>NUCLEOTIDE SEQUENCE</scope>
    <source>
        <strain evidence="1">CBS 113389</strain>
    </source>
</reference>
<dbReference type="EMBL" id="MU001638">
    <property type="protein sequence ID" value="KAF2480957.1"/>
    <property type="molecule type" value="Genomic_DNA"/>
</dbReference>
<dbReference type="AlphaFoldDB" id="A0A6A6PNW5"/>
<sequence length="206" mass="22857">MIRLVRRSVHVEVVVFDTTASLINTDDTTAIQETPGTGHRSATRVGEGPRDQLKATVDATGESITNDSQELINSLTTKKIQLETELFIWKSRSEGQSAMLEWSTAKLVKYREVHDFVLECSIVCKHLRRGMAKPATERKGSAVNDGEFGKRLRDRLALSGAASPQFDLSDLAIDEVDDDALEKSFNTAKEEWETAEEEADDAAMEL</sequence>
<protein>
    <submittedName>
        <fullName evidence="1">Uncharacterized protein</fullName>
    </submittedName>
</protein>
<keyword evidence="2" id="KW-1185">Reference proteome</keyword>
<proteinExistence type="predicted"/>
<evidence type="ECO:0000313" key="2">
    <source>
        <dbReference type="Proteomes" id="UP000799767"/>
    </source>
</evidence>
<name>A0A6A6PNW5_9PEZI</name>
<dbReference type="Proteomes" id="UP000799767">
    <property type="component" value="Unassembled WGS sequence"/>
</dbReference>